<evidence type="ECO:0000256" key="5">
    <source>
        <dbReference type="ARBA" id="ARBA00022692"/>
    </source>
</evidence>
<dbReference type="GO" id="GO:0016763">
    <property type="term" value="F:pentosyltransferase activity"/>
    <property type="evidence" value="ECO:0007669"/>
    <property type="project" value="TreeGrafter"/>
</dbReference>
<keyword evidence="2" id="KW-1003">Cell membrane</keyword>
<dbReference type="RefSeq" id="WP_208113536.1">
    <property type="nucleotide sequence ID" value="NZ_SNZH01000004.1"/>
</dbReference>
<sequence length="509" mass="55729">MPLSRSIFLDNPASAGGPGLASALRADRTLTVLVVLLTVVLLLRLATLGLYPLLDPSEARYAEMARGMATDGGWVTPWFATGVPFWGKPPLAFWTQATSMLVLGINEFAARLPAWLLHVATCLMMIRMAKEEGNARAGVLASVIFSSSLLGVVASGVVLTDPALNFSTWLACYGFWRGVAHGDRRGALWGFVGLGLGLLAKGPLVFLLCGVPAVSWTLVTRRWIAWRHLPWFTGISIVLLIAVPWYVLAELHTPGFLDYFFVGEHWNRFLVSNWAGDRYGTAHAQPHGMIWLFLLGALLPWSLLLPLLYTRRHALARNRDCTLFLAAVALTTPAFFTLAGNVLWTYALPALPAASLLLAHALCAEAQQPRWHAGLALVFPLGLLVVVADGRLLERGENQRSVVALWEQRREGAPDPLYYTPKRSFAGEFYSAGHARTADDAAGLPRQGSFYVAVKDSRKTAWPWPDGVRCDDVGRTSKTVLYRCSRQERGGLEELALRHAAIPSSAARN</sequence>
<feature type="transmembrane region" description="Helical" evidence="8">
    <location>
        <begin position="321"/>
        <end position="340"/>
    </location>
</feature>
<gene>
    <name evidence="10" type="ORF">DFR29_10425</name>
</gene>
<evidence type="ECO:0000256" key="1">
    <source>
        <dbReference type="ARBA" id="ARBA00004651"/>
    </source>
</evidence>
<evidence type="ECO:0000259" key="9">
    <source>
        <dbReference type="Pfam" id="PF02366"/>
    </source>
</evidence>
<keyword evidence="6 8" id="KW-1133">Transmembrane helix</keyword>
<feature type="transmembrane region" description="Helical" evidence="8">
    <location>
        <begin position="30"/>
        <end position="54"/>
    </location>
</feature>
<name>A0A4R6Z200_9GAMM</name>
<feature type="transmembrane region" description="Helical" evidence="8">
    <location>
        <begin position="371"/>
        <end position="393"/>
    </location>
</feature>
<evidence type="ECO:0000256" key="7">
    <source>
        <dbReference type="ARBA" id="ARBA00023136"/>
    </source>
</evidence>
<dbReference type="PANTHER" id="PTHR33908">
    <property type="entry name" value="MANNOSYLTRANSFERASE YKCB-RELATED"/>
    <property type="match status" value="1"/>
</dbReference>
<dbReference type="GO" id="GO:0000030">
    <property type="term" value="F:mannosyltransferase activity"/>
    <property type="evidence" value="ECO:0007669"/>
    <property type="project" value="InterPro"/>
</dbReference>
<comment type="subcellular location">
    <subcellularLocation>
        <location evidence="1">Cell membrane</location>
        <topology evidence="1">Multi-pass membrane protein</topology>
    </subcellularLocation>
</comment>
<protein>
    <submittedName>
        <fullName evidence="10">Dolichyl-phosphate-mannose-protein mannosyltransferase</fullName>
    </submittedName>
</protein>
<feature type="transmembrane region" description="Helical" evidence="8">
    <location>
        <begin position="138"/>
        <end position="159"/>
    </location>
</feature>
<dbReference type="InterPro" id="IPR003342">
    <property type="entry name" value="ArnT-like_N"/>
</dbReference>
<keyword evidence="11" id="KW-1185">Reference proteome</keyword>
<dbReference type="GO" id="GO:0006493">
    <property type="term" value="P:protein O-linked glycosylation"/>
    <property type="evidence" value="ECO:0007669"/>
    <property type="project" value="InterPro"/>
</dbReference>
<dbReference type="Pfam" id="PF02366">
    <property type="entry name" value="PMT"/>
    <property type="match status" value="1"/>
</dbReference>
<dbReference type="PANTHER" id="PTHR33908:SF3">
    <property type="entry name" value="UNDECAPRENYL PHOSPHATE-ALPHA-4-AMINO-4-DEOXY-L-ARABINOSE ARABINOSYL TRANSFERASE"/>
    <property type="match status" value="1"/>
</dbReference>
<organism evidence="10 11">
    <name type="scientific">Tahibacter aquaticus</name>
    <dbReference type="NCBI Taxonomy" id="520092"/>
    <lineage>
        <taxon>Bacteria</taxon>
        <taxon>Pseudomonadati</taxon>
        <taxon>Pseudomonadota</taxon>
        <taxon>Gammaproteobacteria</taxon>
        <taxon>Lysobacterales</taxon>
        <taxon>Rhodanobacteraceae</taxon>
        <taxon>Tahibacter</taxon>
    </lineage>
</organism>
<keyword evidence="3 10" id="KW-0328">Glycosyltransferase</keyword>
<evidence type="ECO:0000256" key="3">
    <source>
        <dbReference type="ARBA" id="ARBA00022676"/>
    </source>
</evidence>
<evidence type="ECO:0000256" key="6">
    <source>
        <dbReference type="ARBA" id="ARBA00022989"/>
    </source>
</evidence>
<accession>A0A4R6Z200</accession>
<keyword evidence="5 8" id="KW-0812">Transmembrane</keyword>
<evidence type="ECO:0000313" key="10">
    <source>
        <dbReference type="EMBL" id="TDR45597.1"/>
    </source>
</evidence>
<feature type="transmembrane region" description="Helical" evidence="8">
    <location>
        <begin position="186"/>
        <end position="219"/>
    </location>
</feature>
<evidence type="ECO:0000256" key="2">
    <source>
        <dbReference type="ARBA" id="ARBA00022475"/>
    </source>
</evidence>
<feature type="transmembrane region" description="Helical" evidence="8">
    <location>
        <begin position="346"/>
        <end position="364"/>
    </location>
</feature>
<proteinExistence type="predicted"/>
<reference evidence="10 11" key="1">
    <citation type="submission" date="2019-03" db="EMBL/GenBank/DDBJ databases">
        <title>Genomic Encyclopedia of Type Strains, Phase IV (KMG-IV): sequencing the most valuable type-strain genomes for metagenomic binning, comparative biology and taxonomic classification.</title>
        <authorList>
            <person name="Goeker M."/>
        </authorList>
    </citation>
    <scope>NUCLEOTIDE SEQUENCE [LARGE SCALE GENOMIC DNA]</scope>
    <source>
        <strain evidence="10 11">DSM 21667</strain>
    </source>
</reference>
<keyword evidence="4 10" id="KW-0808">Transferase</keyword>
<dbReference type="AlphaFoldDB" id="A0A4R6Z200"/>
<dbReference type="InterPro" id="IPR050297">
    <property type="entry name" value="LipidA_mod_glycosyltrf_83"/>
</dbReference>
<dbReference type="GO" id="GO:0005886">
    <property type="term" value="C:plasma membrane"/>
    <property type="evidence" value="ECO:0007669"/>
    <property type="project" value="UniProtKB-SubCell"/>
</dbReference>
<keyword evidence="7 8" id="KW-0472">Membrane</keyword>
<evidence type="ECO:0000256" key="8">
    <source>
        <dbReference type="SAM" id="Phobius"/>
    </source>
</evidence>
<dbReference type="GO" id="GO:0010041">
    <property type="term" value="P:response to iron(III) ion"/>
    <property type="evidence" value="ECO:0007669"/>
    <property type="project" value="TreeGrafter"/>
</dbReference>
<comment type="caution">
    <text evidence="10">The sequence shown here is derived from an EMBL/GenBank/DDBJ whole genome shotgun (WGS) entry which is preliminary data.</text>
</comment>
<evidence type="ECO:0000256" key="4">
    <source>
        <dbReference type="ARBA" id="ARBA00022679"/>
    </source>
</evidence>
<dbReference type="GO" id="GO:0009103">
    <property type="term" value="P:lipopolysaccharide biosynthetic process"/>
    <property type="evidence" value="ECO:0007669"/>
    <property type="project" value="UniProtKB-ARBA"/>
</dbReference>
<dbReference type="Proteomes" id="UP000295293">
    <property type="component" value="Unassembled WGS sequence"/>
</dbReference>
<feature type="domain" description="ArnT-like N-terminal" evidence="9">
    <location>
        <begin position="34"/>
        <end position="260"/>
    </location>
</feature>
<feature type="transmembrane region" description="Helical" evidence="8">
    <location>
        <begin position="289"/>
        <end position="309"/>
    </location>
</feature>
<dbReference type="EMBL" id="SNZH01000004">
    <property type="protein sequence ID" value="TDR45597.1"/>
    <property type="molecule type" value="Genomic_DNA"/>
</dbReference>
<evidence type="ECO:0000313" key="11">
    <source>
        <dbReference type="Proteomes" id="UP000295293"/>
    </source>
</evidence>
<feature type="transmembrane region" description="Helical" evidence="8">
    <location>
        <begin position="231"/>
        <end position="248"/>
    </location>
</feature>